<dbReference type="AlphaFoldDB" id="A0A1A0H6H7"/>
<dbReference type="Proteomes" id="UP000092555">
    <property type="component" value="Unassembled WGS sequence"/>
</dbReference>
<comment type="caution">
    <text evidence="4">The sequence shown here is derived from an EMBL/GenBank/DDBJ whole genome shotgun (WGS) entry which is preliminary data.</text>
</comment>
<dbReference type="STRING" id="869754.A0A1A0H6H7"/>
<feature type="region of interest" description="Disordered" evidence="2">
    <location>
        <begin position="379"/>
        <end position="415"/>
    </location>
</feature>
<dbReference type="GO" id="GO:0007165">
    <property type="term" value="P:signal transduction"/>
    <property type="evidence" value="ECO:0007669"/>
    <property type="project" value="TreeGrafter"/>
</dbReference>
<feature type="compositionally biased region" description="Basic residues" evidence="2">
    <location>
        <begin position="497"/>
        <end position="511"/>
    </location>
</feature>
<dbReference type="Pfam" id="PF16561">
    <property type="entry name" value="AMPK1_CBM"/>
    <property type="match status" value="1"/>
</dbReference>
<dbReference type="InterPro" id="IPR013783">
    <property type="entry name" value="Ig-like_fold"/>
</dbReference>
<dbReference type="GO" id="GO:0031588">
    <property type="term" value="C:nucleotide-activated protein kinase complex"/>
    <property type="evidence" value="ECO:0007669"/>
    <property type="project" value="TreeGrafter"/>
</dbReference>
<dbReference type="InterPro" id="IPR014756">
    <property type="entry name" value="Ig_E-set"/>
</dbReference>
<dbReference type="RefSeq" id="XP_018710164.1">
    <property type="nucleotide sequence ID" value="XM_018856260.1"/>
</dbReference>
<dbReference type="OrthoDB" id="5976022at2759"/>
<name>A0A1A0H6H7_9ASCO</name>
<feature type="compositionally biased region" description="Basic and acidic residues" evidence="2">
    <location>
        <begin position="256"/>
        <end position="271"/>
    </location>
</feature>
<organism evidence="4 5">
    <name type="scientific">Metschnikowia bicuspidata var. bicuspidata NRRL YB-4993</name>
    <dbReference type="NCBI Taxonomy" id="869754"/>
    <lineage>
        <taxon>Eukaryota</taxon>
        <taxon>Fungi</taxon>
        <taxon>Dikarya</taxon>
        <taxon>Ascomycota</taxon>
        <taxon>Saccharomycotina</taxon>
        <taxon>Pichiomycetes</taxon>
        <taxon>Metschnikowiaceae</taxon>
        <taxon>Metschnikowia</taxon>
    </lineage>
</organism>
<dbReference type="CDD" id="cd02859">
    <property type="entry name" value="E_set_AMPKbeta_like_N"/>
    <property type="match status" value="1"/>
</dbReference>
<comment type="similarity">
    <text evidence="1">Belongs to the CRP1/MDG1 family.</text>
</comment>
<dbReference type="PANTHER" id="PTHR10343:SF81">
    <property type="entry name" value="CRUCIFORM DNA-RECOGNIZING PROTEIN 1-RELATED"/>
    <property type="match status" value="1"/>
</dbReference>
<evidence type="ECO:0000313" key="5">
    <source>
        <dbReference type="Proteomes" id="UP000092555"/>
    </source>
</evidence>
<feature type="compositionally biased region" description="Basic residues" evidence="2">
    <location>
        <begin position="171"/>
        <end position="188"/>
    </location>
</feature>
<dbReference type="GeneID" id="30029236"/>
<evidence type="ECO:0000256" key="1">
    <source>
        <dbReference type="ARBA" id="ARBA00038216"/>
    </source>
</evidence>
<feature type="region of interest" description="Disordered" evidence="2">
    <location>
        <begin position="235"/>
        <end position="336"/>
    </location>
</feature>
<dbReference type="GO" id="GO:0005634">
    <property type="term" value="C:nucleus"/>
    <property type="evidence" value="ECO:0007669"/>
    <property type="project" value="TreeGrafter"/>
</dbReference>
<gene>
    <name evidence="4" type="ORF">METBIDRAFT_33285</name>
</gene>
<dbReference type="Gene3D" id="2.60.40.10">
    <property type="entry name" value="Immunoglobulins"/>
    <property type="match status" value="1"/>
</dbReference>
<dbReference type="GO" id="GO:0005737">
    <property type="term" value="C:cytoplasm"/>
    <property type="evidence" value="ECO:0007669"/>
    <property type="project" value="TreeGrafter"/>
</dbReference>
<keyword evidence="5" id="KW-1185">Reference proteome</keyword>
<feature type="compositionally biased region" description="Low complexity" evidence="2">
    <location>
        <begin position="192"/>
        <end position="208"/>
    </location>
</feature>
<feature type="compositionally biased region" description="Basic and acidic residues" evidence="2">
    <location>
        <begin position="313"/>
        <end position="330"/>
    </location>
</feature>
<evidence type="ECO:0000259" key="3">
    <source>
        <dbReference type="Pfam" id="PF16561"/>
    </source>
</evidence>
<feature type="region of interest" description="Disordered" evidence="2">
    <location>
        <begin position="148"/>
        <end position="208"/>
    </location>
</feature>
<reference evidence="4 5" key="1">
    <citation type="submission" date="2016-05" db="EMBL/GenBank/DDBJ databases">
        <title>Comparative genomics of biotechnologically important yeasts.</title>
        <authorList>
            <consortium name="DOE Joint Genome Institute"/>
            <person name="Riley R."/>
            <person name="Haridas S."/>
            <person name="Wolfe K.H."/>
            <person name="Lopes M.R."/>
            <person name="Hittinger C.T."/>
            <person name="Goker M."/>
            <person name="Salamov A."/>
            <person name="Wisecaver J."/>
            <person name="Long T.M."/>
            <person name="Aerts A.L."/>
            <person name="Barry K."/>
            <person name="Choi C."/>
            <person name="Clum A."/>
            <person name="Coughlan A.Y."/>
            <person name="Deshpande S."/>
            <person name="Douglass A.P."/>
            <person name="Hanson S.J."/>
            <person name="Klenk H.-P."/>
            <person name="LaButti K."/>
            <person name="Lapidus A."/>
            <person name="Lindquist E."/>
            <person name="Lipzen A."/>
            <person name="Meier-kolthoff J.P."/>
            <person name="Ohm R.A."/>
            <person name="Otillar R.P."/>
            <person name="Pangilinan J."/>
            <person name="Peng Y."/>
            <person name="Rokas A."/>
            <person name="Rosa C.A."/>
            <person name="Scheuner C."/>
            <person name="Sibirny A.A."/>
            <person name="Slot J.C."/>
            <person name="Stielow J.B."/>
            <person name="Sun H."/>
            <person name="Kurtzman C.P."/>
            <person name="Blackwell M."/>
            <person name="Grigoriev I.V."/>
            <person name="Jeffries T.W."/>
        </authorList>
    </citation>
    <scope>NUCLEOTIDE SEQUENCE [LARGE SCALE GENOMIC DNA]</scope>
    <source>
        <strain evidence="4 5">NRRL YB-4993</strain>
    </source>
</reference>
<dbReference type="InterPro" id="IPR032640">
    <property type="entry name" value="AMPK1_CBM"/>
</dbReference>
<dbReference type="PANTHER" id="PTHR10343">
    <property type="entry name" value="5'-AMP-ACTIVATED PROTEIN KINASE , BETA SUBUNIT"/>
    <property type="match status" value="1"/>
</dbReference>
<evidence type="ECO:0000313" key="4">
    <source>
        <dbReference type="EMBL" id="OBA19636.1"/>
    </source>
</evidence>
<dbReference type="SUPFAM" id="SSF81296">
    <property type="entry name" value="E set domains"/>
    <property type="match status" value="1"/>
</dbReference>
<dbReference type="InterPro" id="IPR050827">
    <property type="entry name" value="CRP1_MDG1_kinase"/>
</dbReference>
<feature type="compositionally biased region" description="Low complexity" evidence="2">
    <location>
        <begin position="380"/>
        <end position="390"/>
    </location>
</feature>
<dbReference type="EMBL" id="LXTC01000006">
    <property type="protein sequence ID" value="OBA19636.1"/>
    <property type="molecule type" value="Genomic_DNA"/>
</dbReference>
<evidence type="ECO:0000256" key="2">
    <source>
        <dbReference type="SAM" id="MobiDB-lite"/>
    </source>
</evidence>
<feature type="region of interest" description="Disordered" evidence="2">
    <location>
        <begin position="468"/>
        <end position="511"/>
    </location>
</feature>
<sequence length="511" mass="53665">MSSTYTFKWPSGPKDVIVTGTFDEWSKSLPLVKQADGSFELTVPFADDVRVLYKYVVDGEWLTNSAQSIDTDSNGIENNVLTADVLTAANPNSQIPEAGGLEVKSGLLSTTVMPSTEGEQTTLGEPGIVIPTDKDQLAAFTTFENTERDLNTKAAEAPEAAAVLTPEEKKKQKKKLKRTKYKLNKKAKVAQSTETSSSTESSPVPEEEVAGIAAAAAVVEETVIVPAEAITTADEPAAEAADVVQKSVSGESETAVEEKEPAPYSLAEKDITAPAVVPVEAESDTQAPAEADKEPAPYALAEDDIAQPTVVPADEKAAEEKKEEETRETLDPGVTRAVGTGAVAGALAGVVASEISQQKAVEPTIQPAIGEPIESPKELAAPVAAAPDAASSENGSAAPASTKEVTALPVNGAKHESEEEIIIAQGGHDLKAIEKQIAAGEQGPVSVEQLQPTVSEAKQLVEEAHIPLEEVQAEPVPAKQKNSASSGGKVPKTDKEKKKRGFFSKLKKMFK</sequence>
<protein>
    <recommendedName>
        <fullName evidence="3">AMP-activated protein kinase glycogen-binding domain-containing protein</fullName>
    </recommendedName>
</protein>
<proteinExistence type="inferred from homology"/>
<feature type="domain" description="AMP-activated protein kinase glycogen-binding" evidence="3">
    <location>
        <begin position="5"/>
        <end position="82"/>
    </location>
</feature>
<dbReference type="GO" id="GO:0019901">
    <property type="term" value="F:protein kinase binding"/>
    <property type="evidence" value="ECO:0007669"/>
    <property type="project" value="TreeGrafter"/>
</dbReference>
<accession>A0A1A0H6H7</accession>